<protein>
    <submittedName>
        <fullName evidence="1">Uncharacterized protein</fullName>
    </submittedName>
</protein>
<accession>A0A6M3MFB1</accession>
<reference evidence="1" key="1">
    <citation type="submission" date="2020-03" db="EMBL/GenBank/DDBJ databases">
        <title>The deep terrestrial virosphere.</title>
        <authorList>
            <person name="Holmfeldt K."/>
            <person name="Nilsson E."/>
            <person name="Simone D."/>
            <person name="Lopez-Fernandez M."/>
            <person name="Wu X."/>
            <person name="de Brujin I."/>
            <person name="Lundin D."/>
            <person name="Andersson A."/>
            <person name="Bertilsson S."/>
            <person name="Dopson M."/>
        </authorList>
    </citation>
    <scope>NUCLEOTIDE SEQUENCE</scope>
    <source>
        <strain evidence="1">MM171B00223</strain>
    </source>
</reference>
<organism evidence="1">
    <name type="scientific">viral metagenome</name>
    <dbReference type="NCBI Taxonomy" id="1070528"/>
    <lineage>
        <taxon>unclassified sequences</taxon>
        <taxon>metagenomes</taxon>
        <taxon>organismal metagenomes</taxon>
    </lineage>
</organism>
<sequence length="61" mass="7234">MNMYEIRNFYGEEWVKYEDVKHILKQTCPTCGSNNIIYTEAACNVCDEYFSPNDELSEKQK</sequence>
<dbReference type="AlphaFoldDB" id="A0A6M3MFB1"/>
<name>A0A6M3MFB1_9ZZZZ</name>
<dbReference type="EMBL" id="MT143887">
    <property type="protein sequence ID" value="QJB04680.1"/>
    <property type="molecule type" value="Genomic_DNA"/>
</dbReference>
<proteinExistence type="predicted"/>
<evidence type="ECO:0000313" key="1">
    <source>
        <dbReference type="EMBL" id="QJB04680.1"/>
    </source>
</evidence>
<gene>
    <name evidence="1" type="ORF">MM171B00223_0057</name>
</gene>